<dbReference type="Pfam" id="PF14252">
    <property type="entry name" value="DUF4347"/>
    <property type="match status" value="1"/>
</dbReference>
<dbReference type="InterPro" id="IPR025592">
    <property type="entry name" value="DUF4347"/>
</dbReference>
<gene>
    <name evidence="3" type="ORF">IQ249_11200</name>
</gene>
<dbReference type="Proteomes" id="UP000654482">
    <property type="component" value="Unassembled WGS sequence"/>
</dbReference>
<evidence type="ECO:0000313" key="3">
    <source>
        <dbReference type="EMBL" id="MBE9116466.1"/>
    </source>
</evidence>
<comment type="caution">
    <text evidence="3">The sequence shown here is derived from an EMBL/GenBank/DDBJ whole genome shotgun (WGS) entry which is preliminary data.</text>
</comment>
<dbReference type="InterPro" id="IPR011050">
    <property type="entry name" value="Pectin_lyase_fold/virulence"/>
</dbReference>
<name>A0A8J7DWG7_9CYAN</name>
<dbReference type="SUPFAM" id="SSF51126">
    <property type="entry name" value="Pectin lyase-like"/>
    <property type="match status" value="1"/>
</dbReference>
<feature type="domain" description="DUF4347" evidence="2">
    <location>
        <begin position="21"/>
        <end position="183"/>
    </location>
</feature>
<sequence length="1014" mass="105240">MSNQVLERPRSTPVIHGEGMLVVIDPSVANYKQLVEGVREGADVLILNPVEDGIEQITQYLLARDRLFRSIHIIAHGSPACLYLGYTQLALNNLARYAEQLKTWANSAEPFCEILIYSCRTAAGRGQEFIEQLSQLTGATLAASATLTGSSALGGNWQLERQTGHINSPLAFQPEVMATYNGVFATFDIAAGDVTGLIAAINNANNEAANPGADIINLVAGSIYNLTAALQNFAGNNLGVNRGFSGAPEITSTITINGNGATLQRDGGAPDFRLFYVDGEDGIQGNLTLNAITLSGGRATFGGGNAGNDGGAIFNTGTVTINDSTLSGNAAADDGGAISNFGTLVINRSTLSGNQAGGGGGAIDNSNVFNLGGTTTLDTVTITGNSAATQGGGGIRNQNNGTVTRENSPITGNTPDQINNAATALASNIVVLDGAATIADGSTTPIDFGTITPGGTFAGRTFTISNTGNFNLIIDGITIPAPFTATATPTTIAAGATGNLVIGSTAFQDAGIINGEISIASNDGDNLENPYNFAFSFTVDGPEVNLVDPNNNNVPAGTGTFDFGTVTPGTTFTFNIQNLGTQNLDLSNLILPNGLVLVGDFPATVAPGGTVPLQLQIDPNFTGALNGTIRFNNNDFNESLYQFAITGTVSATVTPPVVPPGTPEQLTNIGDNIFVIGSNGGATHLQFQLTAKDARFINEIGFLRVNANNEILDPQGNSTSVNVNAANFTQTALENSNTVFSVLRDVQPNSLSVRTVAGVTDGTSETVNLFNPGDRVIFYLVSNSTTDSVLAGQTAANQVLFGSTFGSGAFQALQVEDLGDGKFSLAWEDTPGGGDRDFNDAVLTVEQNNITPPWGANIQGSTQKEVLDLRTFGGQRTVRFSVVGSEAAFNNLVGLYRVDTNGQILNPDTGAPTGVAVGAANYQETALNNRVQSVNLDATSQPVEIALDAGADAIYAPFIISDGNTDNVFFPFIGANSDGRDRVRLLADNVLGFEDSVGGFDGDYNDFVLNMTVV</sequence>
<accession>A0A8J7DWG7</accession>
<evidence type="ECO:0000259" key="1">
    <source>
        <dbReference type="Pfam" id="PF13448"/>
    </source>
</evidence>
<dbReference type="Gene3D" id="2.60.40.10">
    <property type="entry name" value="Immunoglobulins"/>
    <property type="match status" value="2"/>
</dbReference>
<protein>
    <submittedName>
        <fullName evidence="3">DUF4347 domain-containing protein</fullName>
    </submittedName>
</protein>
<dbReference type="AlphaFoldDB" id="A0A8J7DWG7"/>
<evidence type="ECO:0000313" key="4">
    <source>
        <dbReference type="Proteomes" id="UP000654482"/>
    </source>
</evidence>
<feature type="domain" description="DUF4114" evidence="1">
    <location>
        <begin position="770"/>
        <end position="847"/>
    </location>
</feature>
<keyword evidence="4" id="KW-1185">Reference proteome</keyword>
<dbReference type="InterPro" id="IPR025193">
    <property type="entry name" value="DUF4114"/>
</dbReference>
<dbReference type="Pfam" id="PF13448">
    <property type="entry name" value="DUF4114"/>
    <property type="match status" value="2"/>
</dbReference>
<dbReference type="NCBIfam" id="NF012200">
    <property type="entry name" value="choice_anch_D"/>
    <property type="match status" value="2"/>
</dbReference>
<dbReference type="RefSeq" id="WP_194029558.1">
    <property type="nucleotide sequence ID" value="NZ_JADEWZ010000014.1"/>
</dbReference>
<reference evidence="3" key="1">
    <citation type="submission" date="2020-10" db="EMBL/GenBank/DDBJ databases">
        <authorList>
            <person name="Castelo-Branco R."/>
            <person name="Eusebio N."/>
            <person name="Adriana R."/>
            <person name="Vieira A."/>
            <person name="Brugerolle De Fraissinette N."/>
            <person name="Rezende De Castro R."/>
            <person name="Schneider M.P."/>
            <person name="Vasconcelos V."/>
            <person name="Leao P.N."/>
        </authorList>
    </citation>
    <scope>NUCLEOTIDE SEQUENCE</scope>
    <source>
        <strain evidence="3">LEGE 07157</strain>
    </source>
</reference>
<feature type="domain" description="DUF4114" evidence="1">
    <location>
        <begin position="953"/>
        <end position="1012"/>
    </location>
</feature>
<evidence type="ECO:0000259" key="2">
    <source>
        <dbReference type="Pfam" id="PF14252"/>
    </source>
</evidence>
<dbReference type="EMBL" id="JADEWZ010000014">
    <property type="protein sequence ID" value="MBE9116466.1"/>
    <property type="molecule type" value="Genomic_DNA"/>
</dbReference>
<dbReference type="InterPro" id="IPR013783">
    <property type="entry name" value="Ig-like_fold"/>
</dbReference>
<proteinExistence type="predicted"/>
<organism evidence="3 4">
    <name type="scientific">Lusitaniella coriacea LEGE 07157</name>
    <dbReference type="NCBI Taxonomy" id="945747"/>
    <lineage>
        <taxon>Bacteria</taxon>
        <taxon>Bacillati</taxon>
        <taxon>Cyanobacteriota</taxon>
        <taxon>Cyanophyceae</taxon>
        <taxon>Spirulinales</taxon>
        <taxon>Lusitaniellaceae</taxon>
        <taxon>Lusitaniella</taxon>
    </lineage>
</organism>